<dbReference type="Pfam" id="PF07690">
    <property type="entry name" value="MFS_1"/>
    <property type="match status" value="1"/>
</dbReference>
<evidence type="ECO:0000256" key="2">
    <source>
        <dbReference type="ARBA" id="ARBA00022692"/>
    </source>
</evidence>
<protein>
    <submittedName>
        <fullName evidence="7">Major facilitator superfamily MFS_1</fullName>
    </submittedName>
</protein>
<gene>
    <name evidence="7" type="ordered locus">Tter_1969</name>
</gene>
<name>D1CGK4_THET1</name>
<feature type="domain" description="Major facilitator superfamily (MFS) profile" evidence="6">
    <location>
        <begin position="26"/>
        <end position="466"/>
    </location>
</feature>
<feature type="transmembrane region" description="Helical" evidence="5">
    <location>
        <begin position="179"/>
        <end position="198"/>
    </location>
</feature>
<dbReference type="GO" id="GO:0005886">
    <property type="term" value="C:plasma membrane"/>
    <property type="evidence" value="ECO:0007669"/>
    <property type="project" value="UniProtKB-SubCell"/>
</dbReference>
<dbReference type="PANTHER" id="PTHR42718">
    <property type="entry name" value="MAJOR FACILITATOR SUPERFAMILY MULTIDRUG TRANSPORTER MFSC"/>
    <property type="match status" value="1"/>
</dbReference>
<feature type="transmembrane region" description="Helical" evidence="5">
    <location>
        <begin position="210"/>
        <end position="228"/>
    </location>
</feature>
<dbReference type="CDD" id="cd17321">
    <property type="entry name" value="MFS_MMR_MDR_like"/>
    <property type="match status" value="1"/>
</dbReference>
<feature type="transmembrane region" description="Helical" evidence="5">
    <location>
        <begin position="121"/>
        <end position="142"/>
    </location>
</feature>
<dbReference type="InterPro" id="IPR020846">
    <property type="entry name" value="MFS_dom"/>
</dbReference>
<dbReference type="Gene3D" id="1.20.1720.10">
    <property type="entry name" value="Multidrug resistance protein D"/>
    <property type="match status" value="1"/>
</dbReference>
<feature type="transmembrane region" description="Helical" evidence="5">
    <location>
        <begin position="306"/>
        <end position="328"/>
    </location>
</feature>
<organism evidence="7 8">
    <name type="scientific">Thermobaculum terrenum (strain ATCC BAA-798 / CCMEE 7001 / YNP1)</name>
    <dbReference type="NCBI Taxonomy" id="525904"/>
    <lineage>
        <taxon>Bacteria</taxon>
        <taxon>Bacillati</taxon>
        <taxon>Chloroflexota</taxon>
        <taxon>Chloroflexia</taxon>
        <taxon>Candidatus Thermobaculales</taxon>
        <taxon>Candidatus Thermobaculaceae</taxon>
        <taxon>Thermobaculum</taxon>
    </lineage>
</organism>
<evidence type="ECO:0000256" key="4">
    <source>
        <dbReference type="ARBA" id="ARBA00023136"/>
    </source>
</evidence>
<evidence type="ECO:0000313" key="8">
    <source>
        <dbReference type="Proteomes" id="UP000000323"/>
    </source>
</evidence>
<dbReference type="Gene3D" id="1.20.1250.20">
    <property type="entry name" value="MFS general substrate transporter like domains"/>
    <property type="match status" value="1"/>
</dbReference>
<evidence type="ECO:0000256" key="5">
    <source>
        <dbReference type="SAM" id="Phobius"/>
    </source>
</evidence>
<keyword evidence="4 5" id="KW-0472">Membrane</keyword>
<dbReference type="Proteomes" id="UP000000323">
    <property type="component" value="Chromosome 2"/>
</dbReference>
<feature type="transmembrane region" description="Helical" evidence="5">
    <location>
        <begin position="92"/>
        <end position="115"/>
    </location>
</feature>
<dbReference type="HOGENOM" id="CLU_000960_28_2_0"/>
<feature type="transmembrane region" description="Helical" evidence="5">
    <location>
        <begin position="154"/>
        <end position="173"/>
    </location>
</feature>
<accession>D1CGK4</accession>
<dbReference type="GO" id="GO:0022857">
    <property type="term" value="F:transmembrane transporter activity"/>
    <property type="evidence" value="ECO:0007669"/>
    <property type="project" value="InterPro"/>
</dbReference>
<sequence length="469" mass="47337">MVVHRSEVVSDVNTRMDDVSRGAWRALALASAATILLYVAIMVPLTTVVSTAADLRMGPGTQAWVVSATNLGLAAGLLSSGAIGDDHGRRRIFVVGALLLAGASLLCGLAPNGLVLVLGRVLQGMGGAAVLACAQGIIGQLFPEGYPRARAMGLWAGALGAGVSLGPFVATGGGWRLPYLLVGLAMVMIAGLGLVMLPESRVELSRPVDVWGVLLLGLGVAALMVGLVEGRLGWDSPLVMLLLATGLLLLVAFALYERRTTHPMFDLSLLSSPDFLGATMAAFAAGLGILSLSAVVPIVVEVGLGYGVMVATLVLFAWSGPSSIAAVLARWLPSSLSPRAQLVVGLAGCAVGELLLLLPTSDATVARLLPGLVLAGVANGLLNAALGRQAVASVPPSRTAMGSGANNTARFVGSAIGVSAVVTLVGRATGSGPAGVIASWNVAVLLTTAPLVLGALAVWWGQRGAGRLG</sequence>
<dbReference type="STRING" id="525904.Tter_1969"/>
<dbReference type="EMBL" id="CP001826">
    <property type="protein sequence ID" value="ACZ42875.1"/>
    <property type="molecule type" value="Genomic_DNA"/>
</dbReference>
<dbReference type="PANTHER" id="PTHR42718:SF49">
    <property type="entry name" value="EXPORT PROTEIN"/>
    <property type="match status" value="1"/>
</dbReference>
<evidence type="ECO:0000256" key="1">
    <source>
        <dbReference type="ARBA" id="ARBA00004651"/>
    </source>
</evidence>
<comment type="subcellular location">
    <subcellularLocation>
        <location evidence="1">Cell membrane</location>
        <topology evidence="1">Multi-pass membrane protein</topology>
    </subcellularLocation>
</comment>
<proteinExistence type="predicted"/>
<dbReference type="InterPro" id="IPR036259">
    <property type="entry name" value="MFS_trans_sf"/>
</dbReference>
<feature type="transmembrane region" description="Helical" evidence="5">
    <location>
        <begin position="437"/>
        <end position="460"/>
    </location>
</feature>
<feature type="transmembrane region" description="Helical" evidence="5">
    <location>
        <begin position="23"/>
        <end position="43"/>
    </location>
</feature>
<evidence type="ECO:0000256" key="3">
    <source>
        <dbReference type="ARBA" id="ARBA00022989"/>
    </source>
</evidence>
<dbReference type="PROSITE" id="PS50850">
    <property type="entry name" value="MFS"/>
    <property type="match status" value="1"/>
</dbReference>
<dbReference type="RefSeq" id="WP_012875906.1">
    <property type="nucleotide sequence ID" value="NC_013526.1"/>
</dbReference>
<dbReference type="SUPFAM" id="SSF103473">
    <property type="entry name" value="MFS general substrate transporter"/>
    <property type="match status" value="2"/>
</dbReference>
<reference evidence="8" key="1">
    <citation type="journal article" date="2010" name="Stand. Genomic Sci.">
        <title>Complete genome sequence of 'Thermobaculum terrenum' type strain (YNP1).</title>
        <authorList>
            <person name="Kiss H."/>
            <person name="Cleland D."/>
            <person name="Lapidus A."/>
            <person name="Lucas S."/>
            <person name="Glavina Del Rio T."/>
            <person name="Nolan M."/>
            <person name="Tice H."/>
            <person name="Han C."/>
            <person name="Goodwin L."/>
            <person name="Pitluck S."/>
            <person name="Liolios K."/>
            <person name="Ivanova N."/>
            <person name="Mavromatis K."/>
            <person name="Ovchinnikova G."/>
            <person name="Pati A."/>
            <person name="Chen A."/>
            <person name="Palaniappan K."/>
            <person name="Land M."/>
            <person name="Hauser L."/>
            <person name="Chang Y."/>
            <person name="Jeffries C."/>
            <person name="Lu M."/>
            <person name="Brettin T."/>
            <person name="Detter J."/>
            <person name="Goker M."/>
            <person name="Tindall B."/>
            <person name="Beck B."/>
            <person name="McDermott T."/>
            <person name="Woyke T."/>
            <person name="Bristow J."/>
            <person name="Eisen J."/>
            <person name="Markowitz V."/>
            <person name="Hugenholtz P."/>
            <person name="Kyrpides N."/>
            <person name="Klenk H."/>
            <person name="Cheng J."/>
        </authorList>
    </citation>
    <scope>NUCLEOTIDE SEQUENCE [LARGE SCALE GENOMIC DNA]</scope>
    <source>
        <strain evidence="8">ATCC BAA-798 / YNP1</strain>
    </source>
</reference>
<evidence type="ECO:0000313" key="7">
    <source>
        <dbReference type="EMBL" id="ACZ42875.1"/>
    </source>
</evidence>
<feature type="transmembrane region" description="Helical" evidence="5">
    <location>
        <begin position="407"/>
        <end position="425"/>
    </location>
</feature>
<feature type="transmembrane region" description="Helical" evidence="5">
    <location>
        <begin position="63"/>
        <end position="80"/>
    </location>
</feature>
<feature type="transmembrane region" description="Helical" evidence="5">
    <location>
        <begin position="234"/>
        <end position="255"/>
    </location>
</feature>
<dbReference type="OrthoDB" id="9812221at2"/>
<feature type="transmembrane region" description="Helical" evidence="5">
    <location>
        <begin position="364"/>
        <end position="386"/>
    </location>
</feature>
<dbReference type="InterPro" id="IPR011701">
    <property type="entry name" value="MFS"/>
</dbReference>
<dbReference type="AlphaFoldDB" id="D1CGK4"/>
<evidence type="ECO:0000259" key="6">
    <source>
        <dbReference type="PROSITE" id="PS50850"/>
    </source>
</evidence>
<keyword evidence="8" id="KW-1185">Reference proteome</keyword>
<dbReference type="eggNOG" id="COG0477">
    <property type="taxonomic scope" value="Bacteria"/>
</dbReference>
<dbReference type="KEGG" id="ttr:Tter_1969"/>
<keyword evidence="2 5" id="KW-0812">Transmembrane</keyword>
<feature type="transmembrane region" description="Helical" evidence="5">
    <location>
        <begin position="340"/>
        <end position="358"/>
    </location>
</feature>
<keyword evidence="3 5" id="KW-1133">Transmembrane helix</keyword>
<feature type="transmembrane region" description="Helical" evidence="5">
    <location>
        <begin position="275"/>
        <end position="300"/>
    </location>
</feature>